<protein>
    <submittedName>
        <fullName evidence="10">HAMP domain-containing protein</fullName>
    </submittedName>
</protein>
<dbReference type="InterPro" id="IPR003660">
    <property type="entry name" value="HAMP_dom"/>
</dbReference>
<evidence type="ECO:0000259" key="8">
    <source>
        <dbReference type="PROSITE" id="PS50111"/>
    </source>
</evidence>
<feature type="compositionally biased region" description="Low complexity" evidence="6">
    <location>
        <begin position="878"/>
        <end position="888"/>
    </location>
</feature>
<comment type="similarity">
    <text evidence="3">Belongs to the methyl-accepting chemotaxis (MCP) protein family.</text>
</comment>
<keyword evidence="4" id="KW-0807">Transducer</keyword>
<feature type="region of interest" description="Disordered" evidence="6">
    <location>
        <begin position="827"/>
        <end position="848"/>
    </location>
</feature>
<evidence type="ECO:0000256" key="6">
    <source>
        <dbReference type="SAM" id="MobiDB-lite"/>
    </source>
</evidence>
<feature type="compositionally biased region" description="Low complexity" evidence="6">
    <location>
        <begin position="910"/>
        <end position="943"/>
    </location>
</feature>
<sequence>MRTQLTIMVTGLCLVIALAVGGMSYFSARDAALARSEAALKARAVREAAAVAEYLSGARYDLEYLAGSVRAGGGVAALRTGWETADPAAMRRLYLEGNPNPVGSRQKLDDAGDGSAYSAAHALWHPTLRAFQQNRGYYDLFLIGPAGRVLYTVFKEADFGDDLSRAPLSSSGLGEVYARVRDAGPGGGVAFSDFRPYAPSAGVPASFMALGIWGDSGALEGVIAAQIPSDRIEALLKAEDDPDTGRYSFLIGADGLLRSDTDLTTQDDILSTRFDTSTLEGDIDVVPGLAGTLSHVAIAPVQPVPGFGSGGGWRLVSQVPEEVFLGPVRQLGMRILAISALLVLVAAVLGFLLARSFTRPILGITQAVKVLAEGKTTDVPGSGRSDEIGDLSRSLFAIHEASAEAKRVGAAVESSSALFLLADENRQIVYLNGALKQTLESSRPFFEKQIPGWDGSFIGRYLDTFGRGGVLERRNLEVMDHPISSELSFDDRMFEMILAPVLLDDGTLLGYVTQWTERTRQRQAEQQIAAMIAAIGSGDFSRRVEIQGQDGFIREAAQGVNRIGELVSGFLGELDTVLSALAEGDMTGRMDMSRGGQYQRLAEVTNRSISTLSDLVVRISAAQGRMTSTSQAILTGATDLAKRAEEQAASLEETAATMEEMTANVRASAENATKVTGLARDAAGRASEGQEVVSNAVSAMVKIEESSGKISDITAVIDSIAFQTNLLALNAAVEAARAGDAGKGFAVVASEVRTLAQRSSQAARDIKDLIQDSSAHVTRGVDLVKGTGTALTGIVESITRVAGTIEEISNASREQSSGIEEISSVVSSMDERTQANAQVAEESAGSARQISEVAGELGTLIGVFRTGKTAATATVSGPARRPASAPASTGGEQHQDAEWERLAQARRARPTASSTSPSASPAKPPAARAAAKPAKPAAAARPAAKPPAPLPRAPQAPAARPRVAAPAAPAASQRDDDWSEF</sequence>
<feature type="compositionally biased region" description="Low complexity" evidence="6">
    <location>
        <begin position="955"/>
        <end position="972"/>
    </location>
</feature>
<dbReference type="PROSITE" id="PS50885">
    <property type="entry name" value="HAMP"/>
    <property type="match status" value="2"/>
</dbReference>
<dbReference type="CDD" id="cd06225">
    <property type="entry name" value="HAMP"/>
    <property type="match status" value="2"/>
</dbReference>
<dbReference type="SUPFAM" id="SSF158472">
    <property type="entry name" value="HAMP domain-like"/>
    <property type="match status" value="1"/>
</dbReference>
<dbReference type="InterPro" id="IPR004089">
    <property type="entry name" value="MCPsignal_dom"/>
</dbReference>
<evidence type="ECO:0000256" key="2">
    <source>
        <dbReference type="ARBA" id="ARBA00022481"/>
    </source>
</evidence>
<accession>A0A5B8FJV0</accession>
<dbReference type="GO" id="GO:0007165">
    <property type="term" value="P:signal transduction"/>
    <property type="evidence" value="ECO:0007669"/>
    <property type="project" value="UniProtKB-KW"/>
</dbReference>
<evidence type="ECO:0000256" key="1">
    <source>
        <dbReference type="ARBA" id="ARBA00004370"/>
    </source>
</evidence>
<organism evidence="10 11">
    <name type="scientific">Paroceanicella profunda</name>
    <dbReference type="NCBI Taxonomy" id="2579971"/>
    <lineage>
        <taxon>Bacteria</taxon>
        <taxon>Pseudomonadati</taxon>
        <taxon>Pseudomonadota</taxon>
        <taxon>Alphaproteobacteria</taxon>
        <taxon>Rhodobacterales</taxon>
        <taxon>Paracoccaceae</taxon>
        <taxon>Paroceanicella</taxon>
    </lineage>
</organism>
<dbReference type="SMART" id="SM00304">
    <property type="entry name" value="HAMP"/>
    <property type="match status" value="3"/>
</dbReference>
<keyword evidence="7" id="KW-0812">Transmembrane</keyword>
<dbReference type="GO" id="GO:0005886">
    <property type="term" value="C:plasma membrane"/>
    <property type="evidence" value="ECO:0007669"/>
    <property type="project" value="TreeGrafter"/>
</dbReference>
<dbReference type="Gene3D" id="1.10.8.500">
    <property type="entry name" value="HAMP domain in histidine kinase"/>
    <property type="match status" value="1"/>
</dbReference>
<reference evidence="10 11" key="1">
    <citation type="submission" date="2019-06" db="EMBL/GenBank/DDBJ databases">
        <title>Genome sequence of Rhodobacteraceae bacterium D4M1.</title>
        <authorList>
            <person name="Cao J."/>
        </authorList>
    </citation>
    <scope>NUCLEOTIDE SEQUENCE [LARGE SCALE GENOMIC DNA]</scope>
    <source>
        <strain evidence="10 11">D4M1</strain>
        <plasmid evidence="11">pd4m1d</plasmid>
    </source>
</reference>
<dbReference type="SMART" id="SM00283">
    <property type="entry name" value="MA"/>
    <property type="match status" value="1"/>
</dbReference>
<feature type="compositionally biased region" description="Pro residues" evidence="6">
    <location>
        <begin position="944"/>
        <end position="954"/>
    </location>
</feature>
<dbReference type="FunFam" id="1.10.287.950:FF:000001">
    <property type="entry name" value="Methyl-accepting chemotaxis sensory transducer"/>
    <property type="match status" value="1"/>
</dbReference>
<dbReference type="CDD" id="cd11386">
    <property type="entry name" value="MCP_signal"/>
    <property type="match status" value="1"/>
</dbReference>
<dbReference type="KEGG" id="ppru:FDP22_23025"/>
<dbReference type="RefSeq" id="WP_138578666.1">
    <property type="nucleotide sequence ID" value="NZ_CP040822.1"/>
</dbReference>
<evidence type="ECO:0000259" key="9">
    <source>
        <dbReference type="PROSITE" id="PS50885"/>
    </source>
</evidence>
<evidence type="ECO:0000256" key="3">
    <source>
        <dbReference type="ARBA" id="ARBA00029447"/>
    </source>
</evidence>
<dbReference type="Pfam" id="PF00015">
    <property type="entry name" value="MCPsignal"/>
    <property type="match status" value="1"/>
</dbReference>
<comment type="subcellular location">
    <subcellularLocation>
        <location evidence="1">Membrane</location>
    </subcellularLocation>
</comment>
<dbReference type="Gene3D" id="1.10.287.950">
    <property type="entry name" value="Methyl-accepting chemotaxis protein"/>
    <property type="match status" value="1"/>
</dbReference>
<keyword evidence="2" id="KW-0488">Methylation</keyword>
<keyword evidence="7" id="KW-0472">Membrane</keyword>
<dbReference type="AlphaFoldDB" id="A0A5B8FJV0"/>
<dbReference type="PROSITE" id="PS50111">
    <property type="entry name" value="CHEMOTAXIS_TRANSDUC_2"/>
    <property type="match status" value="1"/>
</dbReference>
<feature type="domain" description="HAMP" evidence="9">
    <location>
        <begin position="355"/>
        <end position="407"/>
    </location>
</feature>
<keyword evidence="5" id="KW-0175">Coiled coil</keyword>
<keyword evidence="10" id="KW-0614">Plasmid</keyword>
<dbReference type="GO" id="GO:0004888">
    <property type="term" value="F:transmembrane signaling receptor activity"/>
    <property type="evidence" value="ECO:0007669"/>
    <property type="project" value="InterPro"/>
</dbReference>
<dbReference type="Gene3D" id="3.30.450.20">
    <property type="entry name" value="PAS domain"/>
    <property type="match status" value="2"/>
</dbReference>
<dbReference type="GO" id="GO:0006935">
    <property type="term" value="P:chemotaxis"/>
    <property type="evidence" value="ECO:0007669"/>
    <property type="project" value="InterPro"/>
</dbReference>
<keyword evidence="11" id="KW-1185">Reference proteome</keyword>
<evidence type="ECO:0000256" key="5">
    <source>
        <dbReference type="SAM" id="Coils"/>
    </source>
</evidence>
<evidence type="ECO:0000313" key="11">
    <source>
        <dbReference type="Proteomes" id="UP000305888"/>
    </source>
</evidence>
<evidence type="ECO:0000313" key="10">
    <source>
        <dbReference type="EMBL" id="QDL94748.1"/>
    </source>
</evidence>
<dbReference type="InterPro" id="IPR051310">
    <property type="entry name" value="MCP_chemotaxis"/>
</dbReference>
<dbReference type="InterPro" id="IPR004090">
    <property type="entry name" value="Chemotax_Me-accpt_rcpt"/>
</dbReference>
<geneLocation type="plasmid" evidence="11">
    <name>pd4m1d</name>
</geneLocation>
<feature type="coiled-coil region" evidence="5">
    <location>
        <begin position="634"/>
        <end position="661"/>
    </location>
</feature>
<dbReference type="Pfam" id="PF00672">
    <property type="entry name" value="HAMP"/>
    <property type="match status" value="1"/>
</dbReference>
<dbReference type="PRINTS" id="PR00260">
    <property type="entry name" value="CHEMTRNSDUCR"/>
</dbReference>
<proteinExistence type="inferred from homology"/>
<feature type="compositionally biased region" description="Basic and acidic residues" evidence="6">
    <location>
        <begin position="893"/>
        <end position="903"/>
    </location>
</feature>
<feature type="domain" description="HAMP" evidence="9">
    <location>
        <begin position="571"/>
        <end position="617"/>
    </location>
</feature>
<gene>
    <name evidence="10" type="ORF">FDP22_23025</name>
</gene>
<keyword evidence="7" id="KW-1133">Transmembrane helix</keyword>
<name>A0A5B8FJV0_9RHOB</name>
<dbReference type="PANTHER" id="PTHR43531">
    <property type="entry name" value="PROTEIN ICFG"/>
    <property type="match status" value="1"/>
</dbReference>
<dbReference type="PANTHER" id="PTHR43531:SF14">
    <property type="entry name" value="METHYL-ACCEPTING CHEMOTAXIS PROTEIN I-RELATED"/>
    <property type="match status" value="1"/>
</dbReference>
<feature type="domain" description="Methyl-accepting transducer" evidence="8">
    <location>
        <begin position="622"/>
        <end position="851"/>
    </location>
</feature>
<dbReference type="SUPFAM" id="SSF58104">
    <property type="entry name" value="Methyl-accepting chemotaxis protein (MCP) signaling domain"/>
    <property type="match status" value="1"/>
</dbReference>
<feature type="transmembrane region" description="Helical" evidence="7">
    <location>
        <begin position="331"/>
        <end position="354"/>
    </location>
</feature>
<feature type="region of interest" description="Disordered" evidence="6">
    <location>
        <begin position="871"/>
        <end position="981"/>
    </location>
</feature>
<evidence type="ECO:0000256" key="4">
    <source>
        <dbReference type="PROSITE-ProRule" id="PRU00284"/>
    </source>
</evidence>
<dbReference type="EMBL" id="CP040822">
    <property type="protein sequence ID" value="QDL94748.1"/>
    <property type="molecule type" value="Genomic_DNA"/>
</dbReference>
<evidence type="ECO:0000256" key="7">
    <source>
        <dbReference type="SAM" id="Phobius"/>
    </source>
</evidence>
<dbReference type="Proteomes" id="UP000305888">
    <property type="component" value="Plasmid pD4M1D"/>
</dbReference>
<dbReference type="OrthoDB" id="354287at2"/>